<name>A0A0P9CAT9_9GAMM</name>
<dbReference type="PANTHER" id="PTHR43384">
    <property type="entry name" value="SEPTUM SITE-DETERMINING PROTEIN MIND HOMOLOG, CHLOROPLASTIC-RELATED"/>
    <property type="match status" value="1"/>
</dbReference>
<evidence type="ECO:0000256" key="1">
    <source>
        <dbReference type="PROSITE-ProRule" id="PRU00169"/>
    </source>
</evidence>
<reference evidence="5" key="1">
    <citation type="submission" date="2016-10" db="EMBL/GenBank/DDBJ databases">
        <authorList>
            <person name="Varghese N."/>
        </authorList>
    </citation>
    <scope>NUCLEOTIDE SEQUENCE [LARGE SCALE GENOMIC DNA]</scope>
    <source>
        <strain evidence="5">HL 19</strain>
    </source>
</reference>
<dbReference type="SUPFAM" id="SSF52540">
    <property type="entry name" value="P-loop containing nucleoside triphosphate hydrolases"/>
    <property type="match status" value="1"/>
</dbReference>
<dbReference type="STRING" id="381306.AN478_08050"/>
<dbReference type="GO" id="GO:0005524">
    <property type="term" value="F:ATP binding"/>
    <property type="evidence" value="ECO:0007669"/>
    <property type="project" value="TreeGrafter"/>
</dbReference>
<dbReference type="Proteomes" id="UP000183104">
    <property type="component" value="Unassembled WGS sequence"/>
</dbReference>
<evidence type="ECO:0000259" key="3">
    <source>
        <dbReference type="PROSITE" id="PS50110"/>
    </source>
</evidence>
<dbReference type="PANTHER" id="PTHR43384:SF13">
    <property type="entry name" value="SLR0110 PROTEIN"/>
    <property type="match status" value="1"/>
</dbReference>
<dbReference type="InterPro" id="IPR050625">
    <property type="entry name" value="ParA/MinD_ATPase"/>
</dbReference>
<evidence type="ECO:0000256" key="2">
    <source>
        <dbReference type="SAM" id="MobiDB-lite"/>
    </source>
</evidence>
<proteinExistence type="predicted"/>
<dbReference type="GO" id="GO:0051782">
    <property type="term" value="P:negative regulation of cell division"/>
    <property type="evidence" value="ECO:0007669"/>
    <property type="project" value="TreeGrafter"/>
</dbReference>
<dbReference type="RefSeq" id="WP_054966098.1">
    <property type="nucleotide sequence ID" value="NZ_FMUN01000003.1"/>
</dbReference>
<comment type="caution">
    <text evidence="1">Lacks conserved residue(s) required for the propagation of feature annotation.</text>
</comment>
<organism evidence="4 5">
    <name type="scientific">Thiohalorhabdus denitrificans</name>
    <dbReference type="NCBI Taxonomy" id="381306"/>
    <lineage>
        <taxon>Bacteria</taxon>
        <taxon>Pseudomonadati</taxon>
        <taxon>Pseudomonadota</taxon>
        <taxon>Gammaproteobacteria</taxon>
        <taxon>Thiohalorhabdales</taxon>
        <taxon>Thiohalorhabdaceae</taxon>
        <taxon>Thiohalorhabdus</taxon>
    </lineage>
</organism>
<dbReference type="InterPro" id="IPR001789">
    <property type="entry name" value="Sig_transdc_resp-reg_receiver"/>
</dbReference>
<dbReference type="GO" id="GO:0016887">
    <property type="term" value="F:ATP hydrolysis activity"/>
    <property type="evidence" value="ECO:0007669"/>
    <property type="project" value="TreeGrafter"/>
</dbReference>
<dbReference type="PROSITE" id="PS50110">
    <property type="entry name" value="RESPONSE_REGULATORY"/>
    <property type="match status" value="1"/>
</dbReference>
<dbReference type="AlphaFoldDB" id="A0A0P9CAT9"/>
<evidence type="ECO:0000313" key="4">
    <source>
        <dbReference type="EMBL" id="SCY15542.1"/>
    </source>
</evidence>
<gene>
    <name evidence="4" type="ORF">SAMN05661077_1376</name>
</gene>
<dbReference type="GO" id="GO:0000160">
    <property type="term" value="P:phosphorelay signal transduction system"/>
    <property type="evidence" value="ECO:0007669"/>
    <property type="project" value="InterPro"/>
</dbReference>
<dbReference type="GO" id="GO:0009898">
    <property type="term" value="C:cytoplasmic side of plasma membrane"/>
    <property type="evidence" value="ECO:0007669"/>
    <property type="project" value="TreeGrafter"/>
</dbReference>
<evidence type="ECO:0000313" key="5">
    <source>
        <dbReference type="Proteomes" id="UP000183104"/>
    </source>
</evidence>
<dbReference type="OrthoDB" id="5813333at2"/>
<feature type="domain" description="Response regulatory" evidence="3">
    <location>
        <begin position="1"/>
        <end position="124"/>
    </location>
</feature>
<protein>
    <submittedName>
        <fullName evidence="4">Pilus assembly protein CpaE</fullName>
    </submittedName>
</protein>
<keyword evidence="5" id="KW-1185">Reference proteome</keyword>
<feature type="region of interest" description="Disordered" evidence="2">
    <location>
        <begin position="376"/>
        <end position="404"/>
    </location>
</feature>
<dbReference type="InterPro" id="IPR025669">
    <property type="entry name" value="AAA_dom"/>
</dbReference>
<dbReference type="InterPro" id="IPR027417">
    <property type="entry name" value="P-loop_NTPase"/>
</dbReference>
<dbReference type="Pfam" id="PF13614">
    <property type="entry name" value="AAA_31"/>
    <property type="match status" value="1"/>
</dbReference>
<dbReference type="Gene3D" id="3.40.50.300">
    <property type="entry name" value="P-loop containing nucleotide triphosphate hydrolases"/>
    <property type="match status" value="1"/>
</dbReference>
<dbReference type="GO" id="GO:0005829">
    <property type="term" value="C:cytosol"/>
    <property type="evidence" value="ECO:0007669"/>
    <property type="project" value="TreeGrafter"/>
</dbReference>
<dbReference type="EMBL" id="FMUN01000003">
    <property type="protein sequence ID" value="SCY15542.1"/>
    <property type="molecule type" value="Genomic_DNA"/>
</dbReference>
<sequence length="404" mass="43275">MIIGLKVLALLTEPATAREINEAAQGVEGIDLDLRMVGEEGPLSHIEAARLTHLVLLEIDSQDEGDLQRTRELVATVGDRANVFVTYAQGDLKALRTLMRAGVRDVLPQPELPDQLARELEGVLVSERDSLRADQAPRGKAIAFLNAKGGAGATTLATNVAYHLAAGGEAKVAILDLDLQFGAVAMSLNLRPERTIQDALDAPERVDPLFLGALMTEHDSGLHVLAAPESIQGSGEIPGEVARPILGAALESHDYVILDLPRVFNPLMVTTLAIADPVHLVIQQDIATLHDARTTLDGLATLGVRAEKLELLLNRATGKRLGDIREEDIPALLGREIGARVHNDFEAANRAQAEGRPVAEVKSQSPLARDLQALASRLAQPSQATPGSAGDRRKGGSLWNLFRR</sequence>
<accession>A0A0P9CAT9</accession>
<dbReference type="Gene3D" id="3.40.50.2300">
    <property type="match status" value="1"/>
</dbReference>